<gene>
    <name evidence="1" type="ORF">BV25DRAFT_15598</name>
</gene>
<proteinExistence type="predicted"/>
<evidence type="ECO:0000313" key="1">
    <source>
        <dbReference type="EMBL" id="KAI0068598.1"/>
    </source>
</evidence>
<dbReference type="Proteomes" id="UP000814140">
    <property type="component" value="Unassembled WGS sequence"/>
</dbReference>
<dbReference type="EMBL" id="MU277187">
    <property type="protein sequence ID" value="KAI0068598.1"/>
    <property type="molecule type" value="Genomic_DNA"/>
</dbReference>
<sequence>MRRIVSVFAPRRSDKSDTLPATPDDQHILAKSSLMPSQPSKKSPRLFGSVSRITVSTAHPMPPLEQGHSSSSSSTGSASLRTPDDDRASPLGIPTRSPSGKKAWIPWMAGKKPQFVDSPTIDHPQFWSATPQMTQPSSRPHIVLNDEAESEEDTSESEESESEGGRTPAPQSSRGRTLAPLEFIQALTSNNLPPAFSPPPLLHLPNTLLFPRSSNASRSLPHVDTLESEMHKKRILRRLQRQPLSPSDQRFLASFGPRVTSAAARRTLPQPDEAARLDLKYVEPHSRGLKTWIARPYFEEQMAVWAPDEATGNILRSPVKGSGFGVWALDVSAGLEALAGVDDVEVYAPHHLSDGSQASETYASPVPEAWEPPSSASSSSSLSGPPPATAKQMPYKALPSPLRNGYDSSPDLLPVASSSRTVSPSAIPLASSVPRRGVRFAENVEKEDHVPLGYVQRHQKQRERRAKLALQEQERRRHEEERMKHEAERRQWEQERAQWQKEKQAMEETRRQKLYAEELAAARLRRDTQHGSASYGATGSAVRETDRRRDAYARPAYDSRKQSDYHPDQLQPPRPTRDASSSSSRGGSLPRSESASPRTSSRPPSTFSMHSHSSTEDALGRVPRSGSRRGSMMSESSQRSNYPAYPYAWPPVPPVPVVMPMFPSIPSMPMVPMMPQYAMDMPLLPPTPPFMLQQQRSRNSSPSSRSRPSLPNHSSERLPQSRSSPAREYFHERQRSSSDNDRGRALLPQSSSSSRMNGPRTSLPVPQSNSLDSAGLSSSTSQNRPYASRRRTAFS</sequence>
<reference evidence="1" key="1">
    <citation type="submission" date="2021-03" db="EMBL/GenBank/DDBJ databases">
        <authorList>
            <consortium name="DOE Joint Genome Institute"/>
            <person name="Ahrendt S."/>
            <person name="Looney B.P."/>
            <person name="Miyauchi S."/>
            <person name="Morin E."/>
            <person name="Drula E."/>
            <person name="Courty P.E."/>
            <person name="Chicoki N."/>
            <person name="Fauchery L."/>
            <person name="Kohler A."/>
            <person name="Kuo A."/>
            <person name="Labutti K."/>
            <person name="Pangilinan J."/>
            <person name="Lipzen A."/>
            <person name="Riley R."/>
            <person name="Andreopoulos W."/>
            <person name="He G."/>
            <person name="Johnson J."/>
            <person name="Barry K.W."/>
            <person name="Grigoriev I.V."/>
            <person name="Nagy L."/>
            <person name="Hibbett D."/>
            <person name="Henrissat B."/>
            <person name="Matheny P.B."/>
            <person name="Labbe J."/>
            <person name="Martin F."/>
        </authorList>
    </citation>
    <scope>NUCLEOTIDE SEQUENCE</scope>
    <source>
        <strain evidence="1">HHB10654</strain>
    </source>
</reference>
<comment type="caution">
    <text evidence="1">The sequence shown here is derived from an EMBL/GenBank/DDBJ whole genome shotgun (WGS) entry which is preliminary data.</text>
</comment>
<accession>A0ACB8TJG6</accession>
<organism evidence="1 2">
    <name type="scientific">Artomyces pyxidatus</name>
    <dbReference type="NCBI Taxonomy" id="48021"/>
    <lineage>
        <taxon>Eukaryota</taxon>
        <taxon>Fungi</taxon>
        <taxon>Dikarya</taxon>
        <taxon>Basidiomycota</taxon>
        <taxon>Agaricomycotina</taxon>
        <taxon>Agaricomycetes</taxon>
        <taxon>Russulales</taxon>
        <taxon>Auriscalpiaceae</taxon>
        <taxon>Artomyces</taxon>
    </lineage>
</organism>
<name>A0ACB8TJG6_9AGAM</name>
<reference evidence="1" key="2">
    <citation type="journal article" date="2022" name="New Phytol.">
        <title>Evolutionary transition to the ectomycorrhizal habit in the genomes of a hyperdiverse lineage of mushroom-forming fungi.</title>
        <authorList>
            <person name="Looney B."/>
            <person name="Miyauchi S."/>
            <person name="Morin E."/>
            <person name="Drula E."/>
            <person name="Courty P.E."/>
            <person name="Kohler A."/>
            <person name="Kuo A."/>
            <person name="LaButti K."/>
            <person name="Pangilinan J."/>
            <person name="Lipzen A."/>
            <person name="Riley R."/>
            <person name="Andreopoulos W."/>
            <person name="He G."/>
            <person name="Johnson J."/>
            <person name="Nolan M."/>
            <person name="Tritt A."/>
            <person name="Barry K.W."/>
            <person name="Grigoriev I.V."/>
            <person name="Nagy L.G."/>
            <person name="Hibbett D."/>
            <person name="Henrissat B."/>
            <person name="Matheny P.B."/>
            <person name="Labbe J."/>
            <person name="Martin F.M."/>
        </authorList>
    </citation>
    <scope>NUCLEOTIDE SEQUENCE</scope>
    <source>
        <strain evidence="1">HHB10654</strain>
    </source>
</reference>
<evidence type="ECO:0000313" key="2">
    <source>
        <dbReference type="Proteomes" id="UP000814140"/>
    </source>
</evidence>
<protein>
    <submittedName>
        <fullName evidence="1">Uncharacterized protein</fullName>
    </submittedName>
</protein>
<keyword evidence="2" id="KW-1185">Reference proteome</keyword>